<feature type="transmembrane region" description="Helical" evidence="2">
    <location>
        <begin position="166"/>
        <end position="187"/>
    </location>
</feature>
<feature type="transmembrane region" description="Helical" evidence="2">
    <location>
        <begin position="21"/>
        <end position="40"/>
    </location>
</feature>
<feature type="transmembrane region" description="Helical" evidence="2">
    <location>
        <begin position="199"/>
        <end position="223"/>
    </location>
</feature>
<accession>I7M7Y4</accession>
<proteinExistence type="predicted"/>
<dbReference type="InParanoid" id="I7M7Y4"/>
<feature type="compositionally biased region" description="Polar residues" evidence="1">
    <location>
        <begin position="274"/>
        <end position="285"/>
    </location>
</feature>
<keyword evidence="2 3" id="KW-0812">Transmembrane</keyword>
<dbReference type="HOGENOM" id="CLU_078110_0_0_1"/>
<feature type="compositionally biased region" description="Low complexity" evidence="1">
    <location>
        <begin position="286"/>
        <end position="310"/>
    </location>
</feature>
<evidence type="ECO:0000256" key="1">
    <source>
        <dbReference type="SAM" id="MobiDB-lite"/>
    </source>
</evidence>
<organism evidence="3 4">
    <name type="scientific">Tetrahymena thermophila (strain SB210)</name>
    <dbReference type="NCBI Taxonomy" id="312017"/>
    <lineage>
        <taxon>Eukaryota</taxon>
        <taxon>Sar</taxon>
        <taxon>Alveolata</taxon>
        <taxon>Ciliophora</taxon>
        <taxon>Intramacronucleata</taxon>
        <taxon>Oligohymenophorea</taxon>
        <taxon>Hymenostomatida</taxon>
        <taxon>Tetrahymenina</taxon>
        <taxon>Tetrahymenidae</taxon>
        <taxon>Tetrahymena</taxon>
    </lineage>
</organism>
<dbReference type="PANTHER" id="PTHR12242">
    <property type="entry name" value="OS02G0130600 PROTEIN-RELATED"/>
    <property type="match status" value="1"/>
</dbReference>
<keyword evidence="4" id="KW-1185">Reference proteome</keyword>
<feature type="transmembrane region" description="Helical" evidence="2">
    <location>
        <begin position="134"/>
        <end position="154"/>
    </location>
</feature>
<reference evidence="4" key="1">
    <citation type="journal article" date="2006" name="PLoS Biol.">
        <title>Macronuclear genome sequence of the ciliate Tetrahymena thermophila, a model eukaryote.</title>
        <authorList>
            <person name="Eisen J.A."/>
            <person name="Coyne R.S."/>
            <person name="Wu M."/>
            <person name="Wu D."/>
            <person name="Thiagarajan M."/>
            <person name="Wortman J.R."/>
            <person name="Badger J.H."/>
            <person name="Ren Q."/>
            <person name="Amedeo P."/>
            <person name="Jones K.M."/>
            <person name="Tallon L.J."/>
            <person name="Delcher A.L."/>
            <person name="Salzberg S.L."/>
            <person name="Silva J.C."/>
            <person name="Haas B.J."/>
            <person name="Majoros W.H."/>
            <person name="Farzad M."/>
            <person name="Carlton J.M."/>
            <person name="Smith R.K. Jr."/>
            <person name="Garg J."/>
            <person name="Pearlman R.E."/>
            <person name="Karrer K.M."/>
            <person name="Sun L."/>
            <person name="Manning G."/>
            <person name="Elde N.C."/>
            <person name="Turkewitz A.P."/>
            <person name="Asai D.J."/>
            <person name="Wilkes D.E."/>
            <person name="Wang Y."/>
            <person name="Cai H."/>
            <person name="Collins K."/>
            <person name="Stewart B.A."/>
            <person name="Lee S.R."/>
            <person name="Wilamowska K."/>
            <person name="Weinberg Z."/>
            <person name="Ruzzo W.L."/>
            <person name="Wloga D."/>
            <person name="Gaertig J."/>
            <person name="Frankel J."/>
            <person name="Tsao C.-C."/>
            <person name="Gorovsky M.A."/>
            <person name="Keeling P.J."/>
            <person name="Waller R.F."/>
            <person name="Patron N.J."/>
            <person name="Cherry J.M."/>
            <person name="Stover N.A."/>
            <person name="Krieger C.J."/>
            <person name="del Toro C."/>
            <person name="Ryder H.F."/>
            <person name="Williamson S.C."/>
            <person name="Barbeau R.A."/>
            <person name="Hamilton E.P."/>
            <person name="Orias E."/>
        </authorList>
    </citation>
    <scope>NUCLEOTIDE SEQUENCE [LARGE SCALE GENOMIC DNA]</scope>
    <source>
        <strain evidence="4">SB210</strain>
    </source>
</reference>
<sequence>MVFYKGEKSQLHESYLLKNNYSLLLAIRLIIFIYVHFLWWCQIYDQDAGDFTFLPLITNLKYLTLCGANLVNLYFLFTIIDMIRFKITKKTYTSFWQVCHFLFQISFSVEITIFLLYWIGVYPSVEEKYKESSWYMFTTASYHGGFFFCTYIEFFINNIAFKWKHYIPILIASIAYLIDNLIVTLLTKPVYKVMSWVSIMSYVFAVAAILVTFLHFCLGKYLYEKFKHSRIEAVNNKFVSQKAQVNPEEEQIKGSIEQQIQMVEVRTQSQKNINCGNSQESLSHNQQKQPEQQQKTQDQQQQQQEQIQAA</sequence>
<evidence type="ECO:0000313" key="3">
    <source>
        <dbReference type="EMBL" id="EAR96263.1"/>
    </source>
</evidence>
<feature type="transmembrane region" description="Helical" evidence="2">
    <location>
        <begin position="101"/>
        <end position="122"/>
    </location>
</feature>
<dbReference type="GeneID" id="7831318"/>
<dbReference type="Proteomes" id="UP000009168">
    <property type="component" value="Unassembled WGS sequence"/>
</dbReference>
<dbReference type="AlphaFoldDB" id="I7M7Y4"/>
<keyword evidence="2" id="KW-0472">Membrane</keyword>
<evidence type="ECO:0000313" key="4">
    <source>
        <dbReference type="Proteomes" id="UP000009168"/>
    </source>
</evidence>
<feature type="region of interest" description="Disordered" evidence="1">
    <location>
        <begin position="274"/>
        <end position="310"/>
    </location>
</feature>
<gene>
    <name evidence="3" type="ORF">TTHERM_00188320</name>
</gene>
<protein>
    <submittedName>
        <fullName evidence="3">Transmembrane protein, putative</fullName>
    </submittedName>
</protein>
<dbReference type="GO" id="GO:0016020">
    <property type="term" value="C:membrane"/>
    <property type="evidence" value="ECO:0007669"/>
    <property type="project" value="TreeGrafter"/>
</dbReference>
<name>I7M7Y4_TETTS</name>
<evidence type="ECO:0000256" key="2">
    <source>
        <dbReference type="SAM" id="Phobius"/>
    </source>
</evidence>
<dbReference type="EMBL" id="GG662693">
    <property type="protein sequence ID" value="EAR96263.1"/>
    <property type="molecule type" value="Genomic_DNA"/>
</dbReference>
<feature type="transmembrane region" description="Helical" evidence="2">
    <location>
        <begin position="60"/>
        <end position="80"/>
    </location>
</feature>
<dbReference type="PANTHER" id="PTHR12242:SF1">
    <property type="entry name" value="MYND-TYPE DOMAIN-CONTAINING PROTEIN"/>
    <property type="match status" value="1"/>
</dbReference>
<keyword evidence="2" id="KW-1133">Transmembrane helix</keyword>
<dbReference type="RefSeq" id="XP_001016508.1">
    <property type="nucleotide sequence ID" value="XM_001016508.1"/>
</dbReference>
<dbReference type="KEGG" id="tet:TTHERM_00188320"/>